<dbReference type="InterPro" id="IPR029044">
    <property type="entry name" value="Nucleotide-diphossugar_trans"/>
</dbReference>
<organism evidence="9 10">
    <name type="scientific">Hibiscus sabdariffa</name>
    <name type="common">roselle</name>
    <dbReference type="NCBI Taxonomy" id="183260"/>
    <lineage>
        <taxon>Eukaryota</taxon>
        <taxon>Viridiplantae</taxon>
        <taxon>Streptophyta</taxon>
        <taxon>Embryophyta</taxon>
        <taxon>Tracheophyta</taxon>
        <taxon>Spermatophyta</taxon>
        <taxon>Magnoliopsida</taxon>
        <taxon>eudicotyledons</taxon>
        <taxon>Gunneridae</taxon>
        <taxon>Pentapetalae</taxon>
        <taxon>rosids</taxon>
        <taxon>malvids</taxon>
        <taxon>Malvales</taxon>
        <taxon>Malvaceae</taxon>
        <taxon>Malvoideae</taxon>
        <taxon>Hibiscus</taxon>
    </lineage>
</organism>
<dbReference type="PANTHER" id="PTHR13778:SF72">
    <property type="entry name" value="GALACTURONOSYLTRANSFERASE-LIKE 2-RELATED"/>
    <property type="match status" value="1"/>
</dbReference>
<accession>A0ABR2ATF1</accession>
<evidence type="ECO:0000256" key="3">
    <source>
        <dbReference type="ARBA" id="ARBA00006351"/>
    </source>
</evidence>
<dbReference type="InterPro" id="IPR036397">
    <property type="entry name" value="RNaseH_sf"/>
</dbReference>
<comment type="similarity">
    <text evidence="3 7">Belongs to the glycosyltransferase 8 family.</text>
</comment>
<dbReference type="InterPro" id="IPR050748">
    <property type="entry name" value="Glycosyltrans_8_dom-fam"/>
</dbReference>
<dbReference type="EMBL" id="JBBPBM010000330">
    <property type="protein sequence ID" value="KAK8497112.1"/>
    <property type="molecule type" value="Genomic_DNA"/>
</dbReference>
<dbReference type="Pfam" id="PF13456">
    <property type="entry name" value="RVT_3"/>
    <property type="match status" value="1"/>
</dbReference>
<name>A0ABR2ATF1_9ROSI</name>
<keyword evidence="4" id="KW-0328">Glycosyltransferase</keyword>
<dbReference type="InterPro" id="IPR044730">
    <property type="entry name" value="RNase_H-like_dom_plant"/>
</dbReference>
<evidence type="ECO:0000256" key="5">
    <source>
        <dbReference type="ARBA" id="ARBA00022679"/>
    </source>
</evidence>
<keyword evidence="6" id="KW-0812">Transmembrane</keyword>
<protein>
    <recommendedName>
        <fullName evidence="7">Hexosyltransferase</fullName>
        <ecNumber evidence="7">2.4.1.-</ecNumber>
    </recommendedName>
</protein>
<comment type="subcellular location">
    <subcellularLocation>
        <location evidence="1">Membrane</location>
        <topology evidence="1">Single-pass type II membrane protein</topology>
    </subcellularLocation>
</comment>
<evidence type="ECO:0000259" key="8">
    <source>
        <dbReference type="Pfam" id="PF13456"/>
    </source>
</evidence>
<evidence type="ECO:0000256" key="7">
    <source>
        <dbReference type="RuleBase" id="RU362027"/>
    </source>
</evidence>
<proteinExistence type="inferred from homology"/>
<evidence type="ECO:0000256" key="4">
    <source>
        <dbReference type="ARBA" id="ARBA00022676"/>
    </source>
</evidence>
<dbReference type="Gene3D" id="3.30.420.10">
    <property type="entry name" value="Ribonuclease H-like superfamily/Ribonuclease H"/>
    <property type="match status" value="1"/>
</dbReference>
<dbReference type="EC" id="2.4.1.-" evidence="7"/>
<dbReference type="Pfam" id="PF01501">
    <property type="entry name" value="Glyco_transf_8"/>
    <property type="match status" value="1"/>
</dbReference>
<dbReference type="Gene3D" id="3.90.550.10">
    <property type="entry name" value="Spore Coat Polysaccharide Biosynthesis Protein SpsA, Chain A"/>
    <property type="match status" value="1"/>
</dbReference>
<dbReference type="InterPro" id="IPR002156">
    <property type="entry name" value="RNaseH_domain"/>
</dbReference>
<dbReference type="InterPro" id="IPR002495">
    <property type="entry name" value="Glyco_trans_8"/>
</dbReference>
<keyword evidence="6" id="KW-0735">Signal-anchor</keyword>
<reference evidence="9 10" key="1">
    <citation type="journal article" date="2024" name="G3 (Bethesda)">
        <title>Genome assembly of Hibiscus sabdariffa L. provides insights into metabolisms of medicinal natural products.</title>
        <authorList>
            <person name="Kim T."/>
        </authorList>
    </citation>
    <scope>NUCLEOTIDE SEQUENCE [LARGE SCALE GENOMIC DNA]</scope>
    <source>
        <strain evidence="9">TK-2024</strain>
        <tissue evidence="9">Old leaves</tissue>
    </source>
</reference>
<evidence type="ECO:0000256" key="6">
    <source>
        <dbReference type="ARBA" id="ARBA00022968"/>
    </source>
</evidence>
<dbReference type="PANTHER" id="PTHR13778">
    <property type="entry name" value="GLYCOSYLTRANSFERASE 8 DOMAIN-CONTAINING PROTEIN"/>
    <property type="match status" value="1"/>
</dbReference>
<evidence type="ECO:0000313" key="9">
    <source>
        <dbReference type="EMBL" id="KAK8497112.1"/>
    </source>
</evidence>
<evidence type="ECO:0000256" key="1">
    <source>
        <dbReference type="ARBA" id="ARBA00004606"/>
    </source>
</evidence>
<keyword evidence="10" id="KW-1185">Reference proteome</keyword>
<dbReference type="InterPro" id="IPR012337">
    <property type="entry name" value="RNaseH-like_sf"/>
</dbReference>
<sequence length="657" mass="74361">MLCATFHPDVVPYILGVKCPDPSDIDDQIIWRWTTKGNFEIRSSYSLLTSDSWDPNNAIWNAADESILHVLRDCHVSSTVWEQLLPSSLSLRFFNLNLLDWIMGNLCSRLLHTEWDIPWSIIFVSTIWQLWKSRNDLVFNFVMQSSEVIVHRAITWARYYSGCCPQRKRLVGPICEPITWRRPDTGWICLNVDGAVSIGSSTSAIGGLYRDHSGSWITSFQMAIGKSSPLQAELWALFIGLKYVWDLGFMTLQVQTDGKEVVTMLNAMHADRSTFPLVCVIVKLRQKRWMTDIIWIPREGNRAADMLAKSTVSSALDMILLHTPPSIAATSPASTTTNYQRFKEAPQFYNSPTCPSIDINGTDEMCSPQAVHVAMTLDTAYLRGSMAAIFSILQHTSCPQNIIFHFVASATADHHNLRYTISRSFPSLKFQIYPYDSSSVSGLISTSIRSALDCPLNYARNYLANLIPQCIRRVVYLDSDLVLVDDIAKLAATPLGDNSVLAAPEYCNANFTSYFTPTFWSNPTLSLTFADRKACYFNTGVMVIDLERWREGDYTKKIIEWMELQKRIRIYELGSLPPFLLVFAGRIAPVDHRWNQHGLGGDNYRGLCRDLHPGPVSLLHWSGKGKPWVRLDANRPCPLDVLWAPYDLLQTPFALES</sequence>
<evidence type="ECO:0000256" key="2">
    <source>
        <dbReference type="ARBA" id="ARBA00004877"/>
    </source>
</evidence>
<keyword evidence="5" id="KW-0808">Transferase</keyword>
<dbReference type="Proteomes" id="UP001472677">
    <property type="component" value="Unassembled WGS sequence"/>
</dbReference>
<feature type="domain" description="RNase H type-1" evidence="8">
    <location>
        <begin position="191"/>
        <end position="310"/>
    </location>
</feature>
<evidence type="ECO:0000313" key="10">
    <source>
        <dbReference type="Proteomes" id="UP001472677"/>
    </source>
</evidence>
<comment type="caution">
    <text evidence="9">The sequence shown here is derived from an EMBL/GenBank/DDBJ whole genome shotgun (WGS) entry which is preliminary data.</text>
</comment>
<gene>
    <name evidence="9" type="ORF">V6N12_037354</name>
</gene>
<dbReference type="CDD" id="cd06222">
    <property type="entry name" value="RNase_H_like"/>
    <property type="match status" value="1"/>
</dbReference>
<dbReference type="SUPFAM" id="SSF53098">
    <property type="entry name" value="Ribonuclease H-like"/>
    <property type="match status" value="1"/>
</dbReference>
<dbReference type="SUPFAM" id="SSF53448">
    <property type="entry name" value="Nucleotide-diphospho-sugar transferases"/>
    <property type="match status" value="1"/>
</dbReference>
<comment type="pathway">
    <text evidence="2">Glycan metabolism; pectin biosynthesis.</text>
</comment>